<comment type="caution">
    <text evidence="2">The sequence shown here is derived from an EMBL/GenBank/DDBJ whole genome shotgun (WGS) entry which is preliminary data.</text>
</comment>
<keyword evidence="3" id="KW-1185">Reference proteome</keyword>
<reference evidence="2 3" key="1">
    <citation type="journal article" date="2020" name="Nature">
        <title>Six reference-quality genomes reveal evolution of bat adaptations.</title>
        <authorList>
            <person name="Jebb D."/>
            <person name="Huang Z."/>
            <person name="Pippel M."/>
            <person name="Hughes G.M."/>
            <person name="Lavrichenko K."/>
            <person name="Devanna P."/>
            <person name="Winkler S."/>
            <person name="Jermiin L.S."/>
            <person name="Skirmuntt E.C."/>
            <person name="Katzourakis A."/>
            <person name="Burkitt-Gray L."/>
            <person name="Ray D.A."/>
            <person name="Sullivan K.A.M."/>
            <person name="Roscito J.G."/>
            <person name="Kirilenko B.M."/>
            <person name="Davalos L.M."/>
            <person name="Corthals A.P."/>
            <person name="Power M.L."/>
            <person name="Jones G."/>
            <person name="Ransome R.D."/>
            <person name="Dechmann D.K.N."/>
            <person name="Locatelli A.G."/>
            <person name="Puechmaille S.J."/>
            <person name="Fedrigo O."/>
            <person name="Jarvis E.D."/>
            <person name="Hiller M."/>
            <person name="Vernes S.C."/>
            <person name="Myers E.W."/>
            <person name="Teeling E.C."/>
        </authorList>
    </citation>
    <scope>NUCLEOTIDE SEQUENCE [LARGE SCALE GENOMIC DNA]</scope>
    <source>
        <strain evidence="2">MMolMol1</strain>
        <tissue evidence="2">Muscle</tissue>
    </source>
</reference>
<evidence type="ECO:0000313" key="2">
    <source>
        <dbReference type="EMBL" id="KAF6452881.1"/>
    </source>
</evidence>
<evidence type="ECO:0000256" key="1">
    <source>
        <dbReference type="SAM" id="MobiDB-lite"/>
    </source>
</evidence>
<dbReference type="EMBL" id="JACASF010000010">
    <property type="protein sequence ID" value="KAF6452881.1"/>
    <property type="molecule type" value="Genomic_DNA"/>
</dbReference>
<dbReference type="Proteomes" id="UP000550707">
    <property type="component" value="Unassembled WGS sequence"/>
</dbReference>
<accession>A0A7J8FZ61</accession>
<feature type="region of interest" description="Disordered" evidence="1">
    <location>
        <begin position="1"/>
        <end position="52"/>
    </location>
</feature>
<gene>
    <name evidence="2" type="ORF">HJG59_008201</name>
</gene>
<evidence type="ECO:0000313" key="3">
    <source>
        <dbReference type="Proteomes" id="UP000550707"/>
    </source>
</evidence>
<dbReference type="InParanoid" id="A0A7J8FZ61"/>
<dbReference type="AlphaFoldDB" id="A0A7J8FZ61"/>
<sequence>MRVKYQSAASYMPPTEDPASNPGMCPDQESNQQPSGTWDDAQPTDPHQPGPKMDFLTSALFLGRILFCRSRKAKYMRFTSPGFVVITICDLASASPGPGKGGCYPYPVLLKTLMTDSIPILKLIALNSSSLTSI</sequence>
<proteinExistence type="predicted"/>
<protein>
    <submittedName>
        <fullName evidence="2">Uncharacterized protein</fullName>
    </submittedName>
</protein>
<name>A0A7J8FZ61_MOLMO</name>
<organism evidence="2 3">
    <name type="scientific">Molossus molossus</name>
    <name type="common">Pallas' mastiff bat</name>
    <name type="synonym">Vespertilio molossus</name>
    <dbReference type="NCBI Taxonomy" id="27622"/>
    <lineage>
        <taxon>Eukaryota</taxon>
        <taxon>Metazoa</taxon>
        <taxon>Chordata</taxon>
        <taxon>Craniata</taxon>
        <taxon>Vertebrata</taxon>
        <taxon>Euteleostomi</taxon>
        <taxon>Mammalia</taxon>
        <taxon>Eutheria</taxon>
        <taxon>Laurasiatheria</taxon>
        <taxon>Chiroptera</taxon>
        <taxon>Yangochiroptera</taxon>
        <taxon>Molossidae</taxon>
        <taxon>Molossus</taxon>
    </lineage>
</organism>